<evidence type="ECO:0000313" key="2">
    <source>
        <dbReference type="EMBL" id="PNX64008.1"/>
    </source>
</evidence>
<comment type="caution">
    <text evidence="2">The sequence shown here is derived from an EMBL/GenBank/DDBJ whole genome shotgun (WGS) entry which is preliminary data.</text>
</comment>
<reference evidence="2 3" key="2">
    <citation type="journal article" date="2017" name="Front. Plant Sci.">
        <title>Gene Classification and Mining of Molecular Markers Useful in Red Clover (Trifolium pratense) Breeding.</title>
        <authorList>
            <person name="Istvanek J."/>
            <person name="Dluhosova J."/>
            <person name="Dluhos P."/>
            <person name="Patkova L."/>
            <person name="Nedelnik J."/>
            <person name="Repkova J."/>
        </authorList>
    </citation>
    <scope>NUCLEOTIDE SEQUENCE [LARGE SCALE GENOMIC DNA]</scope>
    <source>
        <strain evidence="3">cv. Tatra</strain>
        <tissue evidence="2">Young leaves</tissue>
    </source>
</reference>
<evidence type="ECO:0000313" key="3">
    <source>
        <dbReference type="Proteomes" id="UP000236291"/>
    </source>
</evidence>
<dbReference type="EMBL" id="ASHM01160840">
    <property type="protein sequence ID" value="PNX64008.1"/>
    <property type="molecule type" value="Genomic_DNA"/>
</dbReference>
<evidence type="ECO:0000256" key="1">
    <source>
        <dbReference type="SAM" id="MobiDB-lite"/>
    </source>
</evidence>
<organism evidence="2 3">
    <name type="scientific">Trifolium pratense</name>
    <name type="common">Red clover</name>
    <dbReference type="NCBI Taxonomy" id="57577"/>
    <lineage>
        <taxon>Eukaryota</taxon>
        <taxon>Viridiplantae</taxon>
        <taxon>Streptophyta</taxon>
        <taxon>Embryophyta</taxon>
        <taxon>Tracheophyta</taxon>
        <taxon>Spermatophyta</taxon>
        <taxon>Magnoliopsida</taxon>
        <taxon>eudicotyledons</taxon>
        <taxon>Gunneridae</taxon>
        <taxon>Pentapetalae</taxon>
        <taxon>rosids</taxon>
        <taxon>fabids</taxon>
        <taxon>Fabales</taxon>
        <taxon>Fabaceae</taxon>
        <taxon>Papilionoideae</taxon>
        <taxon>50 kb inversion clade</taxon>
        <taxon>NPAAA clade</taxon>
        <taxon>Hologalegina</taxon>
        <taxon>IRL clade</taxon>
        <taxon>Trifolieae</taxon>
        <taxon>Trifolium</taxon>
    </lineage>
</organism>
<feature type="non-terminal residue" evidence="2">
    <location>
        <position position="1"/>
    </location>
</feature>
<dbReference type="AlphaFoldDB" id="A0A2K3KCL6"/>
<proteinExistence type="predicted"/>
<reference evidence="2 3" key="1">
    <citation type="journal article" date="2014" name="Am. J. Bot.">
        <title>Genome assembly and annotation for red clover (Trifolium pratense; Fabaceae).</title>
        <authorList>
            <person name="Istvanek J."/>
            <person name="Jaros M."/>
            <person name="Krenek A."/>
            <person name="Repkova J."/>
        </authorList>
    </citation>
    <scope>NUCLEOTIDE SEQUENCE [LARGE SCALE GENOMIC DNA]</scope>
    <source>
        <strain evidence="3">cv. Tatra</strain>
        <tissue evidence="2">Young leaves</tissue>
    </source>
</reference>
<feature type="region of interest" description="Disordered" evidence="1">
    <location>
        <begin position="16"/>
        <end position="52"/>
    </location>
</feature>
<name>A0A2K3KCL6_TRIPR</name>
<sequence>GMSMGLRMVEDASSIPALSSNPFPTPVPIPNDEEIFSPIHISTDPRGISRDP</sequence>
<gene>
    <name evidence="2" type="ORF">L195_g061906</name>
</gene>
<protein>
    <submittedName>
        <fullName evidence="2">Uncharacterized protein</fullName>
    </submittedName>
</protein>
<dbReference type="Proteomes" id="UP000236291">
    <property type="component" value="Unassembled WGS sequence"/>
</dbReference>
<accession>A0A2K3KCL6</accession>